<dbReference type="PROSITE" id="PS50268">
    <property type="entry name" value="CADHERIN_2"/>
    <property type="match status" value="3"/>
</dbReference>
<name>A0A673G7H8_9TELE</name>
<dbReference type="FunFam" id="2.60.40.60:FF:000001">
    <property type="entry name" value="Protocadherin alpha 2"/>
    <property type="match status" value="1"/>
</dbReference>
<evidence type="ECO:0000256" key="6">
    <source>
        <dbReference type="ARBA" id="ARBA00022837"/>
    </source>
</evidence>
<keyword evidence="3" id="KW-0812">Transmembrane</keyword>
<reference evidence="14" key="1">
    <citation type="submission" date="2025-08" db="UniProtKB">
        <authorList>
            <consortium name="Ensembl"/>
        </authorList>
    </citation>
    <scope>IDENTIFICATION</scope>
</reference>
<feature type="domain" description="Cadherin" evidence="13">
    <location>
        <begin position="199"/>
        <end position="293"/>
    </location>
</feature>
<dbReference type="FunFam" id="2.60.40.60:FF:000004">
    <property type="entry name" value="Protocadherin 1 gamma 2"/>
    <property type="match status" value="1"/>
</dbReference>
<evidence type="ECO:0000256" key="10">
    <source>
        <dbReference type="ARBA" id="ARBA00023180"/>
    </source>
</evidence>
<feature type="domain" description="Cadherin" evidence="13">
    <location>
        <begin position="14"/>
        <end position="129"/>
    </location>
</feature>
<keyword evidence="2" id="KW-1003">Cell membrane</keyword>
<dbReference type="InterPro" id="IPR002126">
    <property type="entry name" value="Cadherin-like_dom"/>
</dbReference>
<keyword evidence="6 11" id="KW-0106">Calcium</keyword>
<dbReference type="SUPFAM" id="SSF49313">
    <property type="entry name" value="Cadherin-like"/>
    <property type="match status" value="4"/>
</dbReference>
<dbReference type="PANTHER" id="PTHR24028:SF114">
    <property type="entry name" value="PCDH2G3 PROTEIN-RELATED"/>
    <property type="match status" value="1"/>
</dbReference>
<evidence type="ECO:0000256" key="2">
    <source>
        <dbReference type="ARBA" id="ARBA00022475"/>
    </source>
</evidence>
<dbReference type="GO" id="GO:0005886">
    <property type="term" value="C:plasma membrane"/>
    <property type="evidence" value="ECO:0007669"/>
    <property type="project" value="UniProtKB-SubCell"/>
</dbReference>
<evidence type="ECO:0000256" key="5">
    <source>
        <dbReference type="ARBA" id="ARBA00022737"/>
    </source>
</evidence>
<evidence type="ECO:0000256" key="7">
    <source>
        <dbReference type="ARBA" id="ARBA00022889"/>
    </source>
</evidence>
<evidence type="ECO:0000256" key="4">
    <source>
        <dbReference type="ARBA" id="ARBA00022729"/>
    </source>
</evidence>
<dbReference type="CDD" id="cd11304">
    <property type="entry name" value="Cadherin_repeat"/>
    <property type="match status" value="3"/>
</dbReference>
<feature type="chain" id="PRO_5025509887" description="Cadherin domain-containing protein" evidence="12">
    <location>
        <begin position="17"/>
        <end position="495"/>
    </location>
</feature>
<keyword evidence="9" id="KW-0472">Membrane</keyword>
<dbReference type="SMART" id="SM00112">
    <property type="entry name" value="CA"/>
    <property type="match status" value="4"/>
</dbReference>
<dbReference type="AlphaFoldDB" id="A0A673G7H8"/>
<dbReference type="Ensembl" id="ENSSRHT00000009926.1">
    <property type="protein sequence ID" value="ENSSRHP00000009631.1"/>
    <property type="gene ID" value="ENSSRHG00000005508.1"/>
</dbReference>
<dbReference type="InterPro" id="IPR050174">
    <property type="entry name" value="Protocadherin/Cadherin-CA"/>
</dbReference>
<keyword evidence="4 12" id="KW-0732">Signal</keyword>
<keyword evidence="10" id="KW-0325">Glycoprotein</keyword>
<evidence type="ECO:0000256" key="12">
    <source>
        <dbReference type="SAM" id="SignalP"/>
    </source>
</evidence>
<keyword evidence="7" id="KW-0130">Cell adhesion</keyword>
<keyword evidence="8" id="KW-1133">Transmembrane helix</keyword>
<accession>A0A673G7H8</accession>
<dbReference type="InterPro" id="IPR015919">
    <property type="entry name" value="Cadherin-like_sf"/>
</dbReference>
<feature type="domain" description="Cadherin" evidence="13">
    <location>
        <begin position="308"/>
        <end position="404"/>
    </location>
</feature>
<reference evidence="14" key="2">
    <citation type="submission" date="2025-09" db="UniProtKB">
        <authorList>
            <consortium name="Ensembl"/>
        </authorList>
    </citation>
    <scope>IDENTIFICATION</scope>
</reference>
<evidence type="ECO:0000256" key="9">
    <source>
        <dbReference type="ARBA" id="ARBA00023136"/>
    </source>
</evidence>
<feature type="signal peptide" evidence="12">
    <location>
        <begin position="1"/>
        <end position="16"/>
    </location>
</feature>
<evidence type="ECO:0000313" key="14">
    <source>
        <dbReference type="Ensembl" id="ENSSRHP00000009631.1"/>
    </source>
</evidence>
<dbReference type="GO" id="GO:0007156">
    <property type="term" value="P:homophilic cell adhesion via plasma membrane adhesion molecules"/>
    <property type="evidence" value="ECO:0007669"/>
    <property type="project" value="InterPro"/>
</dbReference>
<proteinExistence type="predicted"/>
<evidence type="ECO:0000256" key="1">
    <source>
        <dbReference type="ARBA" id="ARBA00004251"/>
    </source>
</evidence>
<dbReference type="Gene3D" id="2.60.40.60">
    <property type="entry name" value="Cadherins"/>
    <property type="match status" value="5"/>
</dbReference>
<dbReference type="PRINTS" id="PR00205">
    <property type="entry name" value="CADHERIN"/>
</dbReference>
<dbReference type="GO" id="GO:0005509">
    <property type="term" value="F:calcium ion binding"/>
    <property type="evidence" value="ECO:0007669"/>
    <property type="project" value="UniProtKB-UniRule"/>
</dbReference>
<keyword evidence="5" id="KW-0677">Repeat</keyword>
<evidence type="ECO:0000259" key="13">
    <source>
        <dbReference type="PROSITE" id="PS50268"/>
    </source>
</evidence>
<protein>
    <recommendedName>
        <fullName evidence="13">Cadherin domain-containing protein</fullName>
    </recommendedName>
</protein>
<keyword evidence="15" id="KW-1185">Reference proteome</keyword>
<dbReference type="Proteomes" id="UP000472270">
    <property type="component" value="Unassembled WGS sequence"/>
</dbReference>
<dbReference type="Pfam" id="PF00028">
    <property type="entry name" value="Cadherin"/>
    <property type="match status" value="2"/>
</dbReference>
<evidence type="ECO:0000313" key="15">
    <source>
        <dbReference type="Proteomes" id="UP000472270"/>
    </source>
</evidence>
<sequence length="495" mass="54182">MFGLLFFLLMAHTAYGEVSYSFPEEMKRGSVIGNIAKDLGLDVNRLSSRKARIDAEGEVTYEFSRISDKAKNLFSLDPNTGAIRVTGSLDYEDEIVYELRIEGKDVFGLSSDAKVVIELADVNDNSPEIQLKSLRSPVPENALPGTEVGIINVQDRDSENNGQVCCSIQQNIPFKFIPSIKNYYSLGSPPLSSTKNIHLTVADVNDNPPVFQEQNGTVVYSLLSSDVNGAPVFSFLSINGDTGVIHAVRSFDYEQLKSFKVLVLARDNGSPPLSSNVTVSVFITDENDNSPQILYPLPEGNSFMTEMVPKAAQARSLVSKVIAVDADSGQNAWLSYHIIKATDPGLFTIGVHSGEIRTQRDISESDSMKQNLIVSVSDNGRPSLSATCALYLLISDNLAEVPELKDMSRDESSSKLTFYLIIALVSVSNYDAYLTTGSRTSDFKFIRSYNEGTLTADLTLRKTQSAVDDLEGLDAENSQQPPPHLSSKWVIKGIL</sequence>
<comment type="subcellular location">
    <subcellularLocation>
        <location evidence="1">Cell membrane</location>
        <topology evidence="1">Single-pass type I membrane protein</topology>
    </subcellularLocation>
</comment>
<dbReference type="Pfam" id="PF08266">
    <property type="entry name" value="Cadherin_2"/>
    <property type="match status" value="1"/>
</dbReference>
<dbReference type="PANTHER" id="PTHR24028">
    <property type="entry name" value="CADHERIN-87A"/>
    <property type="match status" value="1"/>
</dbReference>
<evidence type="ECO:0000256" key="11">
    <source>
        <dbReference type="PROSITE-ProRule" id="PRU00043"/>
    </source>
</evidence>
<dbReference type="InterPro" id="IPR020894">
    <property type="entry name" value="Cadherin_CS"/>
</dbReference>
<dbReference type="InterPro" id="IPR013164">
    <property type="entry name" value="Cadherin_N"/>
</dbReference>
<dbReference type="GO" id="GO:0009653">
    <property type="term" value="P:anatomical structure morphogenesis"/>
    <property type="evidence" value="ECO:0007669"/>
    <property type="project" value="UniProtKB-ARBA"/>
</dbReference>
<evidence type="ECO:0000256" key="8">
    <source>
        <dbReference type="ARBA" id="ARBA00022989"/>
    </source>
</evidence>
<evidence type="ECO:0000256" key="3">
    <source>
        <dbReference type="ARBA" id="ARBA00022692"/>
    </source>
</evidence>
<organism evidence="14 15">
    <name type="scientific">Sinocyclocheilus rhinocerous</name>
    <dbReference type="NCBI Taxonomy" id="307959"/>
    <lineage>
        <taxon>Eukaryota</taxon>
        <taxon>Metazoa</taxon>
        <taxon>Chordata</taxon>
        <taxon>Craniata</taxon>
        <taxon>Vertebrata</taxon>
        <taxon>Euteleostomi</taxon>
        <taxon>Actinopterygii</taxon>
        <taxon>Neopterygii</taxon>
        <taxon>Teleostei</taxon>
        <taxon>Ostariophysi</taxon>
        <taxon>Cypriniformes</taxon>
        <taxon>Cyprinidae</taxon>
        <taxon>Cyprininae</taxon>
        <taxon>Sinocyclocheilus</taxon>
    </lineage>
</organism>
<dbReference type="PROSITE" id="PS00232">
    <property type="entry name" value="CADHERIN_1"/>
    <property type="match status" value="1"/>
</dbReference>